<reference evidence="2" key="1">
    <citation type="submission" date="2011-02" db="EMBL/GenBank/DDBJ databases">
        <authorList>
            <person name="Aslett M."/>
        </authorList>
    </citation>
    <scope>NUCLEOTIDE SEQUENCE</scope>
    <source>
        <strain evidence="2">Liverpool</strain>
    </source>
</reference>
<sequence>MSSVDGAGNAAAPNGQEDDYFSRKKRLLAVLFQSVISGPVAHEAARACLRADVLAACKGVSRAEAPVADSLSKSCSTTKGGCDRTGANACRTTQKSKAASRGGGRRHNAEGSAGKNRSKLLHVSENRASATVASKNETSAPQIGSDGGRKRKFYDEQLPVGVYRHQQKYVANWVDPKTRRQIKVCFPIDVWGDSQARNMAAVARRERCVDVDEVAAIFNREERTKTSGRHPSPSRDDSKQTASFNSAVRMPAVQGVDSKTETHSAPALESA</sequence>
<evidence type="ECO:0000313" key="4">
    <source>
        <dbReference type="Proteomes" id="UP000007494"/>
    </source>
</evidence>
<proteinExistence type="predicted"/>
<keyword evidence="4" id="KW-1185">Reference proteome</keyword>
<dbReference type="RefSeq" id="XP_003886140.1">
    <property type="nucleotide sequence ID" value="XM_003886091.1"/>
</dbReference>
<dbReference type="InParanoid" id="F0VQW7"/>
<protein>
    <submittedName>
        <fullName evidence="3">AP2 domain transcription factor AP2XII-6</fullName>
    </submittedName>
</protein>
<name>F0VQW7_NEOCL</name>
<organism evidence="2 4">
    <name type="scientific">Neospora caninum (strain Liverpool)</name>
    <dbReference type="NCBI Taxonomy" id="572307"/>
    <lineage>
        <taxon>Eukaryota</taxon>
        <taxon>Sar</taxon>
        <taxon>Alveolata</taxon>
        <taxon>Apicomplexa</taxon>
        <taxon>Conoidasida</taxon>
        <taxon>Coccidia</taxon>
        <taxon>Eucoccidiorida</taxon>
        <taxon>Eimeriorina</taxon>
        <taxon>Sarcocystidae</taxon>
        <taxon>Neospora</taxon>
    </lineage>
</organism>
<evidence type="ECO:0000256" key="1">
    <source>
        <dbReference type="SAM" id="MobiDB-lite"/>
    </source>
</evidence>
<feature type="region of interest" description="Disordered" evidence="1">
    <location>
        <begin position="220"/>
        <end position="271"/>
    </location>
</feature>
<dbReference type="GeneID" id="13445337"/>
<feature type="compositionally biased region" description="Polar residues" evidence="1">
    <location>
        <begin position="126"/>
        <end position="142"/>
    </location>
</feature>
<evidence type="ECO:0000313" key="2">
    <source>
        <dbReference type="EMBL" id="CBZ56114.1"/>
    </source>
</evidence>
<dbReference type="EMBL" id="FR823393">
    <property type="protein sequence ID" value="CBZ56114.1"/>
    <property type="molecule type" value="Genomic_DNA"/>
</dbReference>
<dbReference type="EMBL" id="LN714487">
    <property type="protein sequence ID" value="CEL70869.1"/>
    <property type="molecule type" value="Genomic_DNA"/>
</dbReference>
<dbReference type="OrthoDB" id="372114at2759"/>
<dbReference type="AlphaFoldDB" id="F0VQW7"/>
<accession>F0VQW7</accession>
<dbReference type="OMA" id="GANACRT"/>
<reference evidence="3" key="4">
    <citation type="journal article" date="2015" name="PLoS ONE">
        <title>Comprehensive Evaluation of Toxoplasma gondii VEG and Neospora caninum LIV Genomes with Tachyzoite Stage Transcriptome and Proteome Defines Novel Transcript Features.</title>
        <authorList>
            <person name="Ramaprasad A."/>
            <person name="Mourier T."/>
            <person name="Naeem R."/>
            <person name="Malas T.B."/>
            <person name="Moussa E."/>
            <person name="Panigrahi A."/>
            <person name="Vermont S.J."/>
            <person name="Otto T.D."/>
            <person name="Wastling J."/>
            <person name="Pain A."/>
        </authorList>
    </citation>
    <scope>NUCLEOTIDE SEQUENCE</scope>
    <source>
        <strain evidence="3">Liverpool</strain>
    </source>
</reference>
<reference evidence="4" key="3">
    <citation type="journal article" date="2012" name="PLoS Pathog.">
        <title>Comparative genomics of the apicomplexan parasites Toxoplasma gondii and Neospora caninum: Coccidia differing in host range and transmission strategy.</title>
        <authorList>
            <person name="Reid A.J."/>
            <person name="Vermont S.J."/>
            <person name="Cotton J.A."/>
            <person name="Harris D."/>
            <person name="Hill-Cawthorne G.A."/>
            <person name="Konen-Waisman S."/>
            <person name="Latham S.M."/>
            <person name="Mourier T."/>
            <person name="Norton R."/>
            <person name="Quail M.A."/>
            <person name="Sanders M."/>
            <person name="Shanmugam D."/>
            <person name="Sohal A."/>
            <person name="Wasmuth J.D."/>
            <person name="Brunk B."/>
            <person name="Grigg M.E."/>
            <person name="Howard J.C."/>
            <person name="Parkinson J."/>
            <person name="Roos D.S."/>
            <person name="Trees A.J."/>
            <person name="Berriman M."/>
            <person name="Pain A."/>
            <person name="Wastling J.M."/>
        </authorList>
    </citation>
    <scope>NUCLEOTIDE SEQUENCE [LARGE SCALE GENOMIC DNA]</scope>
    <source>
        <strain evidence="4">Liverpool</strain>
    </source>
</reference>
<dbReference type="eggNOG" id="ENOG502SXMZ">
    <property type="taxonomic scope" value="Eukaryota"/>
</dbReference>
<dbReference type="Proteomes" id="UP000007494">
    <property type="component" value="Chromosome XII"/>
</dbReference>
<gene>
    <name evidence="3" type="ORF">BN1204_065400</name>
    <name evidence="2" type="ORF">NCLIV_065400</name>
</gene>
<evidence type="ECO:0000313" key="3">
    <source>
        <dbReference type="EMBL" id="CEL70869.1"/>
    </source>
</evidence>
<feature type="region of interest" description="Disordered" evidence="1">
    <location>
        <begin position="90"/>
        <end position="150"/>
    </location>
</feature>
<reference evidence="2" key="2">
    <citation type="submission" date="2011-03" db="EMBL/GenBank/DDBJ databases">
        <title>Comparative genomics and transcriptomics of Neospora caninum and Toxoplasma gondii.</title>
        <authorList>
            <person name="Reid A.J."/>
            <person name="Sohal A."/>
            <person name="Harris D."/>
            <person name="Quail M."/>
            <person name="Sanders M."/>
            <person name="Berriman M."/>
            <person name="Wastling J.M."/>
            <person name="Pain A."/>
        </authorList>
    </citation>
    <scope>NUCLEOTIDE SEQUENCE</scope>
    <source>
        <strain evidence="2">Liverpool</strain>
    </source>
</reference>
<dbReference type="VEuPathDB" id="ToxoDB:NCLIV_065400"/>